<name>A0AAN6Q8W1_9PEZI</name>
<dbReference type="InterPro" id="IPR055915">
    <property type="entry name" value="DUF7492"/>
</dbReference>
<feature type="compositionally biased region" description="Polar residues" evidence="1">
    <location>
        <begin position="355"/>
        <end position="365"/>
    </location>
</feature>
<evidence type="ECO:0000313" key="5">
    <source>
        <dbReference type="Proteomes" id="UP001305647"/>
    </source>
</evidence>
<keyword evidence="2" id="KW-0732">Signal</keyword>
<organism evidence="4 5">
    <name type="scientific">Parathielavia hyrcaniae</name>
    <dbReference type="NCBI Taxonomy" id="113614"/>
    <lineage>
        <taxon>Eukaryota</taxon>
        <taxon>Fungi</taxon>
        <taxon>Dikarya</taxon>
        <taxon>Ascomycota</taxon>
        <taxon>Pezizomycotina</taxon>
        <taxon>Sordariomycetes</taxon>
        <taxon>Sordariomycetidae</taxon>
        <taxon>Sordariales</taxon>
        <taxon>Chaetomiaceae</taxon>
        <taxon>Parathielavia</taxon>
    </lineage>
</organism>
<evidence type="ECO:0000256" key="2">
    <source>
        <dbReference type="SAM" id="SignalP"/>
    </source>
</evidence>
<feature type="signal peptide" evidence="2">
    <location>
        <begin position="1"/>
        <end position="26"/>
    </location>
</feature>
<reference evidence="4" key="1">
    <citation type="journal article" date="2023" name="Mol. Phylogenet. Evol.">
        <title>Genome-scale phylogeny and comparative genomics of the fungal order Sordariales.</title>
        <authorList>
            <person name="Hensen N."/>
            <person name="Bonometti L."/>
            <person name="Westerberg I."/>
            <person name="Brannstrom I.O."/>
            <person name="Guillou S."/>
            <person name="Cros-Aarteil S."/>
            <person name="Calhoun S."/>
            <person name="Haridas S."/>
            <person name="Kuo A."/>
            <person name="Mondo S."/>
            <person name="Pangilinan J."/>
            <person name="Riley R."/>
            <person name="LaButti K."/>
            <person name="Andreopoulos B."/>
            <person name="Lipzen A."/>
            <person name="Chen C."/>
            <person name="Yan M."/>
            <person name="Daum C."/>
            <person name="Ng V."/>
            <person name="Clum A."/>
            <person name="Steindorff A."/>
            <person name="Ohm R.A."/>
            <person name="Martin F."/>
            <person name="Silar P."/>
            <person name="Natvig D.O."/>
            <person name="Lalanne C."/>
            <person name="Gautier V."/>
            <person name="Ament-Velasquez S.L."/>
            <person name="Kruys A."/>
            <person name="Hutchinson M.I."/>
            <person name="Powell A.J."/>
            <person name="Barry K."/>
            <person name="Miller A.N."/>
            <person name="Grigoriev I.V."/>
            <person name="Debuchy R."/>
            <person name="Gladieux P."/>
            <person name="Hiltunen Thoren M."/>
            <person name="Johannesson H."/>
        </authorList>
    </citation>
    <scope>NUCLEOTIDE SEQUENCE</scope>
    <source>
        <strain evidence="4">CBS 757.83</strain>
    </source>
</reference>
<reference evidence="4" key="2">
    <citation type="submission" date="2023-05" db="EMBL/GenBank/DDBJ databases">
        <authorList>
            <consortium name="Lawrence Berkeley National Laboratory"/>
            <person name="Steindorff A."/>
            <person name="Hensen N."/>
            <person name="Bonometti L."/>
            <person name="Westerberg I."/>
            <person name="Brannstrom I.O."/>
            <person name="Guillou S."/>
            <person name="Cros-Aarteil S."/>
            <person name="Calhoun S."/>
            <person name="Haridas S."/>
            <person name="Kuo A."/>
            <person name="Mondo S."/>
            <person name="Pangilinan J."/>
            <person name="Riley R."/>
            <person name="Labutti K."/>
            <person name="Andreopoulos B."/>
            <person name="Lipzen A."/>
            <person name="Chen C."/>
            <person name="Yanf M."/>
            <person name="Daum C."/>
            <person name="Ng V."/>
            <person name="Clum A."/>
            <person name="Ohm R."/>
            <person name="Martin F."/>
            <person name="Silar P."/>
            <person name="Natvig D."/>
            <person name="Lalanne C."/>
            <person name="Gautier V."/>
            <person name="Ament-Velasquez S.L."/>
            <person name="Kruys A."/>
            <person name="Hutchinson M.I."/>
            <person name="Powell A.J."/>
            <person name="Barry K."/>
            <person name="Miller A.N."/>
            <person name="Grigoriev I.V."/>
            <person name="Debuchy R."/>
            <person name="Gladieux P."/>
            <person name="Thoren M.H."/>
            <person name="Johannesson H."/>
        </authorList>
    </citation>
    <scope>NUCLEOTIDE SEQUENCE</scope>
    <source>
        <strain evidence="4">CBS 757.83</strain>
    </source>
</reference>
<gene>
    <name evidence="4" type="ORF">N658DRAFT_483163</name>
</gene>
<feature type="chain" id="PRO_5042873859" description="DUF7492 domain-containing protein" evidence="2">
    <location>
        <begin position="27"/>
        <end position="429"/>
    </location>
</feature>
<feature type="compositionally biased region" description="Low complexity" evidence="1">
    <location>
        <begin position="407"/>
        <end position="418"/>
    </location>
</feature>
<dbReference type="Pfam" id="PF24320">
    <property type="entry name" value="DUF7492"/>
    <property type="match status" value="1"/>
</dbReference>
<keyword evidence="5" id="KW-1185">Reference proteome</keyword>
<dbReference type="EMBL" id="MU863625">
    <property type="protein sequence ID" value="KAK4105738.1"/>
    <property type="molecule type" value="Genomic_DNA"/>
</dbReference>
<dbReference type="AlphaFoldDB" id="A0AAN6Q8W1"/>
<feature type="compositionally biased region" description="Basic residues" evidence="1">
    <location>
        <begin position="419"/>
        <end position="429"/>
    </location>
</feature>
<feature type="region of interest" description="Disordered" evidence="1">
    <location>
        <begin position="350"/>
        <end position="381"/>
    </location>
</feature>
<feature type="domain" description="DUF7492" evidence="3">
    <location>
        <begin position="25"/>
        <end position="238"/>
    </location>
</feature>
<evidence type="ECO:0000259" key="3">
    <source>
        <dbReference type="Pfam" id="PF24320"/>
    </source>
</evidence>
<feature type="region of interest" description="Disordered" evidence="1">
    <location>
        <begin position="399"/>
        <end position="429"/>
    </location>
</feature>
<protein>
    <recommendedName>
        <fullName evidence="3">DUF7492 domain-containing protein</fullName>
    </recommendedName>
</protein>
<evidence type="ECO:0000313" key="4">
    <source>
        <dbReference type="EMBL" id="KAK4105738.1"/>
    </source>
</evidence>
<sequence length="429" mass="45596">MKTFLDRTHGLVAVWLLAALSGTAEAHSWPEEAVRLAPNGAMVGSPGYDRAHDPNDSAGFLVPPNGGSKEITPELKLVRDSQQKLTDASYPAQFPMLSVAPGDIVAIKHRENGHVSRADQANPTKPVNRGTIYLYGTTETDLTNTKLMDVHLTWTSDGTGGNGKGKLLATRNYDDGQCHEPIPRTGDIEGIVGFRQKFTNTEALLCQADLQIPKDAPVGKTLTVIWVWDWPTMNVQGVAVPPASYNATSGDTFVDTPELYTGVLDFKVVEPCDASLGDLKGPTCESQASKANAQFDVNQAATTRGIATQMAEPFLVKIPQAGFDVPSATADPKHIPFGVLVGKRPTEFPLPSSILEAQNGPTEAPSSGGGNNGEADGEDGDVMVTQTSTVPEDMATVTVTRQSSGGAAPAARTPAPKAKMVRARRPHHW</sequence>
<evidence type="ECO:0000256" key="1">
    <source>
        <dbReference type="SAM" id="MobiDB-lite"/>
    </source>
</evidence>
<proteinExistence type="predicted"/>
<comment type="caution">
    <text evidence="4">The sequence shown here is derived from an EMBL/GenBank/DDBJ whole genome shotgun (WGS) entry which is preliminary data.</text>
</comment>
<accession>A0AAN6Q8W1</accession>
<dbReference type="Proteomes" id="UP001305647">
    <property type="component" value="Unassembled WGS sequence"/>
</dbReference>